<evidence type="ECO:0000313" key="2">
    <source>
        <dbReference type="EMBL" id="WVZ52499.1"/>
    </source>
</evidence>
<accession>A0AAQ3PIN2</accession>
<dbReference type="AlphaFoldDB" id="A0AAQ3PIN2"/>
<evidence type="ECO:0000256" key="1">
    <source>
        <dbReference type="SAM" id="MobiDB-lite"/>
    </source>
</evidence>
<feature type="region of interest" description="Disordered" evidence="1">
    <location>
        <begin position="93"/>
        <end position="167"/>
    </location>
</feature>
<evidence type="ECO:0000313" key="3">
    <source>
        <dbReference type="Proteomes" id="UP001341281"/>
    </source>
</evidence>
<keyword evidence="3" id="KW-1185">Reference proteome</keyword>
<name>A0AAQ3PIN2_PASNO</name>
<feature type="compositionally biased region" description="Basic residues" evidence="1">
    <location>
        <begin position="131"/>
        <end position="148"/>
    </location>
</feature>
<dbReference type="EMBL" id="CP144745">
    <property type="protein sequence ID" value="WVZ52499.1"/>
    <property type="molecule type" value="Genomic_DNA"/>
</dbReference>
<feature type="compositionally biased region" description="Pro residues" evidence="1">
    <location>
        <begin position="100"/>
        <end position="130"/>
    </location>
</feature>
<evidence type="ECO:0008006" key="4">
    <source>
        <dbReference type="Google" id="ProtNLM"/>
    </source>
</evidence>
<sequence>MPTWERFKEVCTLRFGPPVRGTRLSELARLPFTSTVQDYADRFNAMLGHTRKLDAPQKAELFVGGLPDHIRADVAIRDPQDLQSAMYLARAFEQRAAAQPTPPPVRGFRPPRPGLLASPRPPPGPLPAPPARRKTARRVQPHRPRPFRRLTPAEQRERRRQGLSFQL</sequence>
<organism evidence="2 3">
    <name type="scientific">Paspalum notatum var. saurae</name>
    <dbReference type="NCBI Taxonomy" id="547442"/>
    <lineage>
        <taxon>Eukaryota</taxon>
        <taxon>Viridiplantae</taxon>
        <taxon>Streptophyta</taxon>
        <taxon>Embryophyta</taxon>
        <taxon>Tracheophyta</taxon>
        <taxon>Spermatophyta</taxon>
        <taxon>Magnoliopsida</taxon>
        <taxon>Liliopsida</taxon>
        <taxon>Poales</taxon>
        <taxon>Poaceae</taxon>
        <taxon>PACMAD clade</taxon>
        <taxon>Panicoideae</taxon>
        <taxon>Andropogonodae</taxon>
        <taxon>Paspaleae</taxon>
        <taxon>Paspalinae</taxon>
        <taxon>Paspalum</taxon>
    </lineage>
</organism>
<protein>
    <recommendedName>
        <fullName evidence="4">Retrotransposon gag domain-containing protein</fullName>
    </recommendedName>
</protein>
<gene>
    <name evidence="2" type="ORF">U9M48_003553</name>
</gene>
<proteinExistence type="predicted"/>
<dbReference type="Proteomes" id="UP001341281">
    <property type="component" value="Chromosome 01"/>
</dbReference>
<reference evidence="2 3" key="1">
    <citation type="submission" date="2024-02" db="EMBL/GenBank/DDBJ databases">
        <title>High-quality chromosome-scale genome assembly of Pensacola bahiagrass (Paspalum notatum Flugge var. saurae).</title>
        <authorList>
            <person name="Vega J.M."/>
            <person name="Podio M."/>
            <person name="Orjuela J."/>
            <person name="Siena L.A."/>
            <person name="Pessino S.C."/>
            <person name="Combes M.C."/>
            <person name="Mariac C."/>
            <person name="Albertini E."/>
            <person name="Pupilli F."/>
            <person name="Ortiz J.P.A."/>
            <person name="Leblanc O."/>
        </authorList>
    </citation>
    <scope>NUCLEOTIDE SEQUENCE [LARGE SCALE GENOMIC DNA]</scope>
    <source>
        <strain evidence="2">R1</strain>
        <tissue evidence="2">Leaf</tissue>
    </source>
</reference>